<protein>
    <submittedName>
        <fullName evidence="1">MAK10-like protein</fullName>
    </submittedName>
</protein>
<gene>
    <name evidence="1" type="ORF">Tci_029243</name>
</gene>
<comment type="caution">
    <text evidence="1">The sequence shown here is derived from an EMBL/GenBank/DDBJ whole genome shotgun (WGS) entry which is preliminary data.</text>
</comment>
<dbReference type="AlphaFoldDB" id="A0A6L2LAI9"/>
<accession>A0A6L2LAI9</accession>
<reference evidence="1" key="1">
    <citation type="journal article" date="2019" name="Sci. Rep.">
        <title>Draft genome of Tanacetum cinerariifolium, the natural source of mosquito coil.</title>
        <authorList>
            <person name="Yamashiro T."/>
            <person name="Shiraishi A."/>
            <person name="Satake H."/>
            <person name="Nakayama K."/>
        </authorList>
    </citation>
    <scope>NUCLEOTIDE SEQUENCE</scope>
</reference>
<dbReference type="EMBL" id="BKCJ010003801">
    <property type="protein sequence ID" value="GEU57265.1"/>
    <property type="molecule type" value="Genomic_DNA"/>
</dbReference>
<sequence length="355" mass="41489">MECYKLKYLKLKEFDKIQEMFDRAFKRVNTFEDIITELVKGKEKRVGKELTQESTKKQKVEDDKEKETTKLKQLMEIIPDKEEVAIDAIPFTVKSPRIVEWKIHKEEKKSYYQIVRADRKSQMYMFFSKMLGSFNREDLEDLYKLGVVKLIVDVPYDDRIKFLAPPHGEWLGDENPIHTLRDYSKPSHEGYRNTIEFPVGKNVVPLRSDTIRRTIDQSADGMLHDQNAKEFWALLEDLALYDNESWNDPRDFIKPVKAISLPQDVPSTSDCRLIKFKNQVQCLMEAHLALTQPTQVDKTTTSCEICNGPYDTQSCMEDPKQAFVEYAYSRTDDAGGKWYTFKLEQNNIGDTYNPS</sequence>
<evidence type="ECO:0000313" key="1">
    <source>
        <dbReference type="EMBL" id="GEU57265.1"/>
    </source>
</evidence>
<proteinExistence type="predicted"/>
<organism evidence="1">
    <name type="scientific">Tanacetum cinerariifolium</name>
    <name type="common">Dalmatian daisy</name>
    <name type="synonym">Chrysanthemum cinerariifolium</name>
    <dbReference type="NCBI Taxonomy" id="118510"/>
    <lineage>
        <taxon>Eukaryota</taxon>
        <taxon>Viridiplantae</taxon>
        <taxon>Streptophyta</taxon>
        <taxon>Embryophyta</taxon>
        <taxon>Tracheophyta</taxon>
        <taxon>Spermatophyta</taxon>
        <taxon>Magnoliopsida</taxon>
        <taxon>eudicotyledons</taxon>
        <taxon>Gunneridae</taxon>
        <taxon>Pentapetalae</taxon>
        <taxon>asterids</taxon>
        <taxon>campanulids</taxon>
        <taxon>Asterales</taxon>
        <taxon>Asteraceae</taxon>
        <taxon>Asteroideae</taxon>
        <taxon>Anthemideae</taxon>
        <taxon>Anthemidinae</taxon>
        <taxon>Tanacetum</taxon>
    </lineage>
</organism>
<name>A0A6L2LAI9_TANCI</name>